<proteinExistence type="predicted"/>
<evidence type="ECO:0000256" key="1">
    <source>
        <dbReference type="SAM" id="SignalP"/>
    </source>
</evidence>
<gene>
    <name evidence="2" type="ORF">SIN8267_01069</name>
</gene>
<accession>A0ABN8EH69</accession>
<evidence type="ECO:0008006" key="4">
    <source>
        <dbReference type="Google" id="ProtNLM"/>
    </source>
</evidence>
<dbReference type="EMBL" id="CAKLPX010000001">
    <property type="protein sequence ID" value="CAH0990968.1"/>
    <property type="molecule type" value="Genomic_DNA"/>
</dbReference>
<comment type="caution">
    <text evidence="2">The sequence shown here is derived from an EMBL/GenBank/DDBJ whole genome shotgun (WGS) entry which is preliminary data.</text>
</comment>
<feature type="chain" id="PRO_5045668942" description="DUF2846 domain-containing protein" evidence="1">
    <location>
        <begin position="24"/>
        <end position="196"/>
    </location>
</feature>
<reference evidence="2" key="1">
    <citation type="submission" date="2021-12" db="EMBL/GenBank/DDBJ databases">
        <authorList>
            <person name="Rodrigo-Torres L."/>
            <person name="Arahal R. D."/>
            <person name="Lucena T."/>
        </authorList>
    </citation>
    <scope>NUCLEOTIDE SEQUENCE</scope>
    <source>
        <strain evidence="2">CECT 8267</strain>
    </source>
</reference>
<evidence type="ECO:0000313" key="3">
    <source>
        <dbReference type="Proteomes" id="UP000838100"/>
    </source>
</evidence>
<dbReference type="Proteomes" id="UP000838100">
    <property type="component" value="Unassembled WGS sequence"/>
</dbReference>
<organism evidence="2 3">
    <name type="scientific">Sinobacterium norvegicum</name>
    <dbReference type="NCBI Taxonomy" id="1641715"/>
    <lineage>
        <taxon>Bacteria</taxon>
        <taxon>Pseudomonadati</taxon>
        <taxon>Pseudomonadota</taxon>
        <taxon>Gammaproteobacteria</taxon>
        <taxon>Cellvibrionales</taxon>
        <taxon>Spongiibacteraceae</taxon>
        <taxon>Sinobacterium</taxon>
    </lineage>
</organism>
<sequence length="196" mass="22216">MYRNLLLASLMLLSACTSQPPQQQSLATTEKNTTLTAPPADMAQIVFVRPSQGVLQQSDVELYRISRERIPVAPIESGSKFSLDITPGHYYFMAYQNKTANFIEANVIAGRRYFVLIDAANSKSSQLMPLSQQRYSALNYQQLPLTTTAEIEQPQWFKKNQGKVKKSQIVYWQQWQMLDSNSRKALKVSKNSGIAF</sequence>
<keyword evidence="3" id="KW-1185">Reference proteome</keyword>
<name>A0ABN8EH69_9GAMM</name>
<dbReference type="RefSeq" id="WP_237443633.1">
    <property type="nucleotide sequence ID" value="NZ_CAKLPX010000001.1"/>
</dbReference>
<evidence type="ECO:0000313" key="2">
    <source>
        <dbReference type="EMBL" id="CAH0990968.1"/>
    </source>
</evidence>
<keyword evidence="1" id="KW-0732">Signal</keyword>
<protein>
    <recommendedName>
        <fullName evidence="4">DUF2846 domain-containing protein</fullName>
    </recommendedName>
</protein>
<dbReference type="PROSITE" id="PS51257">
    <property type="entry name" value="PROKAR_LIPOPROTEIN"/>
    <property type="match status" value="1"/>
</dbReference>
<feature type="signal peptide" evidence="1">
    <location>
        <begin position="1"/>
        <end position="23"/>
    </location>
</feature>